<dbReference type="AlphaFoldDB" id="A2G043"/>
<keyword evidence="2" id="KW-1185">Reference proteome</keyword>
<reference evidence="1" key="2">
    <citation type="journal article" date="2007" name="Science">
        <title>Draft genome sequence of the sexually transmitted pathogen Trichomonas vaginalis.</title>
        <authorList>
            <person name="Carlton J.M."/>
            <person name="Hirt R.P."/>
            <person name="Silva J.C."/>
            <person name="Delcher A.L."/>
            <person name="Schatz M."/>
            <person name="Zhao Q."/>
            <person name="Wortman J.R."/>
            <person name="Bidwell S.L."/>
            <person name="Alsmark U.C.M."/>
            <person name="Besteiro S."/>
            <person name="Sicheritz-Ponten T."/>
            <person name="Noel C.J."/>
            <person name="Dacks J.B."/>
            <person name="Foster P.G."/>
            <person name="Simillion C."/>
            <person name="Van de Peer Y."/>
            <person name="Miranda-Saavedra D."/>
            <person name="Barton G.J."/>
            <person name="Westrop G.D."/>
            <person name="Mueller S."/>
            <person name="Dessi D."/>
            <person name="Fiori P.L."/>
            <person name="Ren Q."/>
            <person name="Paulsen I."/>
            <person name="Zhang H."/>
            <person name="Bastida-Corcuera F.D."/>
            <person name="Simoes-Barbosa A."/>
            <person name="Brown M.T."/>
            <person name="Hayes R.D."/>
            <person name="Mukherjee M."/>
            <person name="Okumura C.Y."/>
            <person name="Schneider R."/>
            <person name="Smith A.J."/>
            <person name="Vanacova S."/>
            <person name="Villalvazo M."/>
            <person name="Haas B.J."/>
            <person name="Pertea M."/>
            <person name="Feldblyum T.V."/>
            <person name="Utterback T.R."/>
            <person name="Shu C.L."/>
            <person name="Osoegawa K."/>
            <person name="de Jong P.J."/>
            <person name="Hrdy I."/>
            <person name="Horvathova L."/>
            <person name="Zubacova Z."/>
            <person name="Dolezal P."/>
            <person name="Malik S.B."/>
            <person name="Logsdon J.M. Jr."/>
            <person name="Henze K."/>
            <person name="Gupta A."/>
            <person name="Wang C.C."/>
            <person name="Dunne R.L."/>
            <person name="Upcroft J.A."/>
            <person name="Upcroft P."/>
            <person name="White O."/>
            <person name="Salzberg S.L."/>
            <person name="Tang P."/>
            <person name="Chiu C.-H."/>
            <person name="Lee Y.-S."/>
            <person name="Embley T.M."/>
            <person name="Coombs G.H."/>
            <person name="Mottram J.C."/>
            <person name="Tachezy J."/>
            <person name="Fraser-Liggett C.M."/>
            <person name="Johnson P.J."/>
        </authorList>
    </citation>
    <scope>NUCLEOTIDE SEQUENCE [LARGE SCALE GENOMIC DNA]</scope>
    <source>
        <strain evidence="1">G3</strain>
    </source>
</reference>
<sequence length="216" mass="25286">MFFLIILYARLVNSVNVFTYTPPDTLFILSVSYREHPFAQFFKDVITKINAAEYKIVIQKRAPSLTVYPDDILKKEYTTIYSNEMLALLVNSYAPSSKCLVQDNLTLFTVIEYFDFSIIAKRSELLSLFIRFPSFAQYEPTICLIPVTDQVYEQFPKPDFLIFNKAIRSFDFEVGNINFALYFNVSYQYSTLYQLKDYDSWILLLLNTSLVQTNEL</sequence>
<dbReference type="VEuPathDB" id="TrichDB:TVAGG3_0769720"/>
<dbReference type="InParanoid" id="A2G043"/>
<gene>
    <name evidence="1" type="ORF">TVAG_023790</name>
</gene>
<accession>A2G043</accession>
<dbReference type="VEuPathDB" id="TrichDB:TVAG_023790"/>
<organism evidence="1 2">
    <name type="scientific">Trichomonas vaginalis (strain ATCC PRA-98 / G3)</name>
    <dbReference type="NCBI Taxonomy" id="412133"/>
    <lineage>
        <taxon>Eukaryota</taxon>
        <taxon>Metamonada</taxon>
        <taxon>Parabasalia</taxon>
        <taxon>Trichomonadida</taxon>
        <taxon>Trichomonadidae</taxon>
        <taxon>Trichomonas</taxon>
    </lineage>
</organism>
<evidence type="ECO:0000313" key="1">
    <source>
        <dbReference type="EMBL" id="EAX89466.1"/>
    </source>
</evidence>
<proteinExistence type="predicted"/>
<reference evidence="1" key="1">
    <citation type="submission" date="2006-10" db="EMBL/GenBank/DDBJ databases">
        <authorList>
            <person name="Amadeo P."/>
            <person name="Zhao Q."/>
            <person name="Wortman J."/>
            <person name="Fraser-Liggett C."/>
            <person name="Carlton J."/>
        </authorList>
    </citation>
    <scope>NUCLEOTIDE SEQUENCE</scope>
    <source>
        <strain evidence="1">G3</strain>
    </source>
</reference>
<protein>
    <submittedName>
        <fullName evidence="1">Uncharacterized protein</fullName>
    </submittedName>
</protein>
<dbReference type="EMBL" id="DS114197">
    <property type="protein sequence ID" value="EAX89466.1"/>
    <property type="molecule type" value="Genomic_DNA"/>
</dbReference>
<name>A2G043_TRIV3</name>
<dbReference type="Proteomes" id="UP000001542">
    <property type="component" value="Unassembled WGS sequence"/>
</dbReference>
<evidence type="ECO:0000313" key="2">
    <source>
        <dbReference type="Proteomes" id="UP000001542"/>
    </source>
</evidence>
<dbReference type="KEGG" id="tva:4747137"/>
<dbReference type="RefSeq" id="XP_001302396.1">
    <property type="nucleotide sequence ID" value="XM_001302395.1"/>
</dbReference>